<dbReference type="Proteomes" id="UP001461498">
    <property type="component" value="Unassembled WGS sequence"/>
</dbReference>
<dbReference type="AlphaFoldDB" id="A0AAW1CWA2"/>
<dbReference type="EMBL" id="JAPXFL010000008">
    <property type="protein sequence ID" value="KAK9503083.1"/>
    <property type="molecule type" value="Genomic_DNA"/>
</dbReference>
<gene>
    <name evidence="1" type="ORF">O3M35_011729</name>
</gene>
<accession>A0AAW1CWA2</accession>
<name>A0AAW1CWA2_9HEMI</name>
<reference evidence="1 2" key="1">
    <citation type="submission" date="2022-12" db="EMBL/GenBank/DDBJ databases">
        <title>Chromosome-level genome assembly of true bugs.</title>
        <authorList>
            <person name="Ma L."/>
            <person name="Li H."/>
        </authorList>
    </citation>
    <scope>NUCLEOTIDE SEQUENCE [LARGE SCALE GENOMIC DNA]</scope>
    <source>
        <strain evidence="1">Lab_2022b</strain>
    </source>
</reference>
<evidence type="ECO:0000313" key="2">
    <source>
        <dbReference type="Proteomes" id="UP001461498"/>
    </source>
</evidence>
<organism evidence="1 2">
    <name type="scientific">Rhynocoris fuscipes</name>
    <dbReference type="NCBI Taxonomy" id="488301"/>
    <lineage>
        <taxon>Eukaryota</taxon>
        <taxon>Metazoa</taxon>
        <taxon>Ecdysozoa</taxon>
        <taxon>Arthropoda</taxon>
        <taxon>Hexapoda</taxon>
        <taxon>Insecta</taxon>
        <taxon>Pterygota</taxon>
        <taxon>Neoptera</taxon>
        <taxon>Paraneoptera</taxon>
        <taxon>Hemiptera</taxon>
        <taxon>Heteroptera</taxon>
        <taxon>Panheteroptera</taxon>
        <taxon>Cimicomorpha</taxon>
        <taxon>Reduviidae</taxon>
        <taxon>Harpactorinae</taxon>
        <taxon>Harpactorini</taxon>
        <taxon>Rhynocoris</taxon>
    </lineage>
</organism>
<protein>
    <submittedName>
        <fullName evidence="1">Uncharacterized protein</fullName>
    </submittedName>
</protein>
<comment type="caution">
    <text evidence="1">The sequence shown here is derived from an EMBL/GenBank/DDBJ whole genome shotgun (WGS) entry which is preliminary data.</text>
</comment>
<proteinExistence type="predicted"/>
<keyword evidence="2" id="KW-1185">Reference proteome</keyword>
<evidence type="ECO:0000313" key="1">
    <source>
        <dbReference type="EMBL" id="KAK9503083.1"/>
    </source>
</evidence>
<sequence length="125" mass="14061">MGISGLVDADGEEDKEKIEQVESCSSYWRPVKYLCYKSALPVPDSTYIDSLSSLGINSLNKRHIMESLSFEWKLFNNKLDVPEIVSKNLNVPHKSLRSISLFSTPFHRTNYGCSSPVSQPGYIAE</sequence>